<dbReference type="Pfam" id="PF03547">
    <property type="entry name" value="Mem_trans"/>
    <property type="match status" value="1"/>
</dbReference>
<dbReference type="EMBL" id="CP045119">
    <property type="protein sequence ID" value="QIN82572.1"/>
    <property type="molecule type" value="Genomic_DNA"/>
</dbReference>
<dbReference type="Proteomes" id="UP000501452">
    <property type="component" value="Chromosome"/>
</dbReference>
<evidence type="ECO:0000256" key="5">
    <source>
        <dbReference type="ARBA" id="ARBA00022989"/>
    </source>
</evidence>
<dbReference type="PANTHER" id="PTHR36838">
    <property type="entry name" value="AUXIN EFFLUX CARRIER FAMILY PROTEIN"/>
    <property type="match status" value="1"/>
</dbReference>
<feature type="transmembrane region" description="Helical" evidence="7">
    <location>
        <begin position="100"/>
        <end position="119"/>
    </location>
</feature>
<feature type="transmembrane region" description="Helical" evidence="7">
    <location>
        <begin position="289"/>
        <end position="310"/>
    </location>
</feature>
<feature type="transmembrane region" description="Helical" evidence="7">
    <location>
        <begin position="230"/>
        <end position="251"/>
    </location>
</feature>
<gene>
    <name evidence="8" type="ORF">GBA63_07905</name>
</gene>
<sequence length="312" mass="31577">MQSILNTALPFFALIFCGYGAGRLNLLTTTAAAGVNTFVFYFALPAFLFSLMSSSPIAEVLNVPFIGAYVCASLAVFGLAAAGGKLLFGVGRGEAAVQGLAAVLPNTGYMGIPLAVAVFGREAAVPLVVGLTLDGILLIPLGILLIESEKGRDAGPLRSALSTLPNLLRNPLIISIFAGLAASAAGVTTPTPVNNFLDLLGDTAGPCALFALGATLAGRSVAGGAAEISYMTALKLFVHPATLLLTTTVVFDVDPLWATAALLGAALPVAANVFIVARQYDTYVARASGAVLVSTAVSIVTVSALLLVLAPG</sequence>
<keyword evidence="9" id="KW-1185">Reference proteome</keyword>
<accession>A0A6G8Q814</accession>
<feature type="transmembrane region" description="Helical" evidence="7">
    <location>
        <begin position="38"/>
        <end position="58"/>
    </location>
</feature>
<feature type="transmembrane region" description="Helical" evidence="7">
    <location>
        <begin position="125"/>
        <end position="146"/>
    </location>
</feature>
<name>A0A6G8Q814_9ACTN</name>
<dbReference type="AlphaFoldDB" id="A0A6G8Q814"/>
<dbReference type="KEGG" id="rub:GBA63_07905"/>
<evidence type="ECO:0000256" key="6">
    <source>
        <dbReference type="ARBA" id="ARBA00023136"/>
    </source>
</evidence>
<feature type="transmembrane region" description="Helical" evidence="7">
    <location>
        <begin position="64"/>
        <end position="88"/>
    </location>
</feature>
<evidence type="ECO:0000256" key="3">
    <source>
        <dbReference type="ARBA" id="ARBA00022475"/>
    </source>
</evidence>
<feature type="transmembrane region" description="Helical" evidence="7">
    <location>
        <begin position="6"/>
        <end position="26"/>
    </location>
</feature>
<reference evidence="8 9" key="1">
    <citation type="submission" date="2019-10" db="EMBL/GenBank/DDBJ databases">
        <title>Rubrobacter sp nov SCSIO 52090 isolated from a deep-sea sediment in the South China Sea.</title>
        <authorList>
            <person name="Chen R.W."/>
        </authorList>
    </citation>
    <scope>NUCLEOTIDE SEQUENCE [LARGE SCALE GENOMIC DNA]</scope>
    <source>
        <strain evidence="8 9">SCSIO 52909</strain>
    </source>
</reference>
<keyword evidence="5 7" id="KW-1133">Transmembrane helix</keyword>
<keyword evidence="6 7" id="KW-0472">Membrane</keyword>
<dbReference type="PANTHER" id="PTHR36838:SF1">
    <property type="entry name" value="SLR1864 PROTEIN"/>
    <property type="match status" value="1"/>
</dbReference>
<dbReference type="GO" id="GO:0016020">
    <property type="term" value="C:membrane"/>
    <property type="evidence" value="ECO:0007669"/>
    <property type="project" value="UniProtKB-SubCell"/>
</dbReference>
<evidence type="ECO:0000256" key="4">
    <source>
        <dbReference type="ARBA" id="ARBA00022692"/>
    </source>
</evidence>
<feature type="transmembrane region" description="Helical" evidence="7">
    <location>
        <begin position="199"/>
        <end position="218"/>
    </location>
</feature>
<evidence type="ECO:0000256" key="2">
    <source>
        <dbReference type="ARBA" id="ARBA00022448"/>
    </source>
</evidence>
<dbReference type="GO" id="GO:0055085">
    <property type="term" value="P:transmembrane transport"/>
    <property type="evidence" value="ECO:0007669"/>
    <property type="project" value="InterPro"/>
</dbReference>
<evidence type="ECO:0000256" key="7">
    <source>
        <dbReference type="SAM" id="Phobius"/>
    </source>
</evidence>
<keyword evidence="4 7" id="KW-0812">Transmembrane</keyword>
<dbReference type="InterPro" id="IPR004776">
    <property type="entry name" value="Mem_transp_PIN-like"/>
</dbReference>
<protein>
    <submittedName>
        <fullName evidence="8">AEC family transporter</fullName>
    </submittedName>
</protein>
<organism evidence="8 9">
    <name type="scientific">Rubrobacter tropicus</name>
    <dbReference type="NCBI Taxonomy" id="2653851"/>
    <lineage>
        <taxon>Bacteria</taxon>
        <taxon>Bacillati</taxon>
        <taxon>Actinomycetota</taxon>
        <taxon>Rubrobacteria</taxon>
        <taxon>Rubrobacterales</taxon>
        <taxon>Rubrobacteraceae</taxon>
        <taxon>Rubrobacter</taxon>
    </lineage>
</organism>
<evidence type="ECO:0000313" key="9">
    <source>
        <dbReference type="Proteomes" id="UP000501452"/>
    </source>
</evidence>
<keyword evidence="3" id="KW-1003">Cell membrane</keyword>
<evidence type="ECO:0000313" key="8">
    <source>
        <dbReference type="EMBL" id="QIN82572.1"/>
    </source>
</evidence>
<evidence type="ECO:0000256" key="1">
    <source>
        <dbReference type="ARBA" id="ARBA00004141"/>
    </source>
</evidence>
<keyword evidence="2" id="KW-0813">Transport</keyword>
<proteinExistence type="predicted"/>
<comment type="subcellular location">
    <subcellularLocation>
        <location evidence="1">Membrane</location>
        <topology evidence="1">Multi-pass membrane protein</topology>
    </subcellularLocation>
</comment>
<dbReference type="RefSeq" id="WP_166175037.1">
    <property type="nucleotide sequence ID" value="NZ_CP045119.1"/>
</dbReference>
<feature type="transmembrane region" description="Helical" evidence="7">
    <location>
        <begin position="167"/>
        <end position="187"/>
    </location>
</feature>
<feature type="transmembrane region" description="Helical" evidence="7">
    <location>
        <begin position="257"/>
        <end position="277"/>
    </location>
</feature>